<dbReference type="InterPro" id="IPR056924">
    <property type="entry name" value="SH3_Tf2-1"/>
</dbReference>
<dbReference type="EMBL" id="CACVBM020001063">
    <property type="protein sequence ID" value="CAA7028157.1"/>
    <property type="molecule type" value="Genomic_DNA"/>
</dbReference>
<dbReference type="InterPro" id="IPR012337">
    <property type="entry name" value="RNaseH-like_sf"/>
</dbReference>
<dbReference type="Pfam" id="PF24626">
    <property type="entry name" value="SH3_Tf2-1"/>
    <property type="match status" value="1"/>
</dbReference>
<feature type="domain" description="Tf2-1-like SH3-like" evidence="2">
    <location>
        <begin position="269"/>
        <end position="318"/>
    </location>
</feature>
<keyword evidence="4" id="KW-1185">Reference proteome</keyword>
<dbReference type="InterPro" id="IPR041588">
    <property type="entry name" value="Integrase_H2C2"/>
</dbReference>
<evidence type="ECO:0000313" key="3">
    <source>
        <dbReference type="EMBL" id="CAA7028157.1"/>
    </source>
</evidence>
<dbReference type="InterPro" id="IPR036397">
    <property type="entry name" value="RNaseH_sf"/>
</dbReference>
<dbReference type="GO" id="GO:0003676">
    <property type="term" value="F:nucleic acid binding"/>
    <property type="evidence" value="ECO:0007669"/>
    <property type="project" value="InterPro"/>
</dbReference>
<feature type="domain" description="Integrase zinc-binding" evidence="1">
    <location>
        <begin position="16"/>
        <end position="67"/>
    </location>
</feature>
<evidence type="ECO:0000259" key="1">
    <source>
        <dbReference type="Pfam" id="PF17921"/>
    </source>
</evidence>
<evidence type="ECO:0000259" key="2">
    <source>
        <dbReference type="Pfam" id="PF24626"/>
    </source>
</evidence>
<organism evidence="3 4">
    <name type="scientific">Microthlaspi erraticum</name>
    <dbReference type="NCBI Taxonomy" id="1685480"/>
    <lineage>
        <taxon>Eukaryota</taxon>
        <taxon>Viridiplantae</taxon>
        <taxon>Streptophyta</taxon>
        <taxon>Embryophyta</taxon>
        <taxon>Tracheophyta</taxon>
        <taxon>Spermatophyta</taxon>
        <taxon>Magnoliopsida</taxon>
        <taxon>eudicotyledons</taxon>
        <taxon>Gunneridae</taxon>
        <taxon>Pentapetalae</taxon>
        <taxon>rosids</taxon>
        <taxon>malvids</taxon>
        <taxon>Brassicales</taxon>
        <taxon>Brassicaceae</taxon>
        <taxon>Coluteocarpeae</taxon>
        <taxon>Microthlaspi</taxon>
    </lineage>
</organism>
<comment type="caution">
    <text evidence="3">The sequence shown here is derived from an EMBL/GenBank/DDBJ whole genome shotgun (WGS) entry which is preliminary data.</text>
</comment>
<reference evidence="3" key="1">
    <citation type="submission" date="2020-01" db="EMBL/GenBank/DDBJ databases">
        <authorList>
            <person name="Mishra B."/>
        </authorList>
    </citation>
    <scope>NUCLEOTIDE SEQUENCE [LARGE SCALE GENOMIC DNA]</scope>
</reference>
<evidence type="ECO:0000313" key="4">
    <source>
        <dbReference type="Proteomes" id="UP000467841"/>
    </source>
</evidence>
<dbReference type="Pfam" id="PF17921">
    <property type="entry name" value="Integrase_H2C2"/>
    <property type="match status" value="1"/>
</dbReference>
<proteinExistence type="predicted"/>
<gene>
    <name evidence="3" type="ORF">MERR_LOCUS15392</name>
</gene>
<dbReference type="AlphaFoldDB" id="A0A6D2ISU6"/>
<protein>
    <submittedName>
        <fullName evidence="3">Uncharacterized protein</fullName>
    </submittedName>
</protein>
<dbReference type="PANTHER" id="PTHR35046:SF18">
    <property type="entry name" value="RNA-DIRECTED DNA POLYMERASE"/>
    <property type="match status" value="1"/>
</dbReference>
<dbReference type="Gene3D" id="3.30.420.10">
    <property type="entry name" value="Ribonuclease H-like superfamily/Ribonuclease H"/>
    <property type="match status" value="2"/>
</dbReference>
<dbReference type="Proteomes" id="UP000467841">
    <property type="component" value="Unassembled WGS sequence"/>
</dbReference>
<dbReference type="Gene3D" id="1.10.340.70">
    <property type="match status" value="1"/>
</dbReference>
<accession>A0A6D2ISU6</accession>
<sequence length="347" mass="39698">MDSYFVIQSFCIPSCSWRLKIIQELHGEGHMGRDRTLQLVTESYFWPSVRRDVARFVERCVVCQLSKGTANNGGLYMPLPVPTQPWTDISMDFVLGLPRTQRGHDSIFVVVDRFSKMAHFIPCKKTTDAVQVAQLFFRDVYRIHAYEHPQSDGQTEVTNRSLGNLLRCLVGENIKSWDSVLCKAEFAYNHAVNRSTSFSPFRVVYGLVPRGPIDLGVVPDATRDHGQAVDFVADLSFIHSQVHENLQVASAKYKEAADRHRRDVQFKVGDLVWAILTKDRFPPREYNKLKSRKIGPVEVVEKINANAYRLKLPPHVRSSMSLMSNIYVHMFLKMKLKIRGRIFSNPG</sequence>
<name>A0A6D2ISU6_9BRAS</name>
<dbReference type="PANTHER" id="PTHR35046">
    <property type="entry name" value="ZINC KNUCKLE (CCHC-TYPE) FAMILY PROTEIN"/>
    <property type="match status" value="1"/>
</dbReference>
<dbReference type="SUPFAM" id="SSF53098">
    <property type="entry name" value="Ribonuclease H-like"/>
    <property type="match status" value="1"/>
</dbReference>
<dbReference type="OrthoDB" id="1935586at2759"/>